<accession>A0ABS1NRQ6</accession>
<reference evidence="4 5" key="1">
    <citation type="submission" date="2021-01" db="EMBL/GenBank/DDBJ databases">
        <title>WGS of actinomycetes isolated from Thailand.</title>
        <authorList>
            <person name="Thawai C."/>
        </authorList>
    </citation>
    <scope>NUCLEOTIDE SEQUENCE [LARGE SCALE GENOMIC DNA]</scope>
    <source>
        <strain evidence="4 5">CA1R205</strain>
    </source>
</reference>
<evidence type="ECO:0000256" key="2">
    <source>
        <dbReference type="SAM" id="Phobius"/>
    </source>
</evidence>
<dbReference type="Gene3D" id="3.40.630.190">
    <property type="entry name" value="LCP protein"/>
    <property type="match status" value="1"/>
</dbReference>
<dbReference type="Pfam" id="PF03816">
    <property type="entry name" value="LytR_cpsA_psr"/>
    <property type="match status" value="1"/>
</dbReference>
<comment type="caution">
    <text evidence="4">The sequence shown here is derived from an EMBL/GenBank/DDBJ whole genome shotgun (WGS) entry which is preliminary data.</text>
</comment>
<protein>
    <submittedName>
        <fullName evidence="4">LCP family protein</fullName>
    </submittedName>
</protein>
<evidence type="ECO:0000259" key="3">
    <source>
        <dbReference type="Pfam" id="PF03816"/>
    </source>
</evidence>
<gene>
    <name evidence="4" type="ORF">JK363_40695</name>
</gene>
<keyword evidence="5" id="KW-1185">Reference proteome</keyword>
<dbReference type="PANTHER" id="PTHR33392">
    <property type="entry name" value="POLYISOPRENYL-TEICHOIC ACID--PEPTIDOGLYCAN TEICHOIC ACID TRANSFERASE TAGU"/>
    <property type="match status" value="1"/>
</dbReference>
<proteinExistence type="inferred from homology"/>
<evidence type="ECO:0000256" key="1">
    <source>
        <dbReference type="ARBA" id="ARBA00006068"/>
    </source>
</evidence>
<keyword evidence="2" id="KW-0472">Membrane</keyword>
<feature type="domain" description="Cell envelope-related transcriptional attenuator" evidence="3">
    <location>
        <begin position="95"/>
        <end position="251"/>
    </location>
</feature>
<dbReference type="PANTHER" id="PTHR33392:SF6">
    <property type="entry name" value="POLYISOPRENYL-TEICHOIC ACID--PEPTIDOGLYCAN TEICHOIC ACID TRANSFERASE TAGU"/>
    <property type="match status" value="1"/>
</dbReference>
<keyword evidence="2" id="KW-0812">Transmembrane</keyword>
<dbReference type="RefSeq" id="WP_201883370.1">
    <property type="nucleotide sequence ID" value="NZ_JAERRF010000074.1"/>
</dbReference>
<dbReference type="EMBL" id="JAERRF010000074">
    <property type="protein sequence ID" value="MBL1102781.1"/>
    <property type="molecule type" value="Genomic_DNA"/>
</dbReference>
<feature type="transmembrane region" description="Helical" evidence="2">
    <location>
        <begin position="21"/>
        <end position="41"/>
    </location>
</feature>
<evidence type="ECO:0000313" key="4">
    <source>
        <dbReference type="EMBL" id="MBL1102781.1"/>
    </source>
</evidence>
<dbReference type="InterPro" id="IPR004474">
    <property type="entry name" value="LytR_CpsA_psr"/>
</dbReference>
<dbReference type="InterPro" id="IPR050922">
    <property type="entry name" value="LytR/CpsA/Psr_CW_biosynth"/>
</dbReference>
<dbReference type="Proteomes" id="UP000634229">
    <property type="component" value="Unassembled WGS sequence"/>
</dbReference>
<dbReference type="NCBIfam" id="TIGR00350">
    <property type="entry name" value="lytR_cpsA_psr"/>
    <property type="match status" value="1"/>
</dbReference>
<comment type="similarity">
    <text evidence="1">Belongs to the LytR/CpsA/Psr (LCP) family.</text>
</comment>
<sequence>MNSARFRAARSPKHRSRCVRTTLWVAVAGLAAVSVGGGLLYTKLGTSHATADVEKALGSDRPARTVNGALNVLVLGSDSRAGKNRKYGKDQGSARSDTALLVHLARGRSKATVISIPRDTLVDRPSCPLPDGGDSPADDSVMFNTAYEVGGLICATKTVERLGNIRIEHVLDVDFDGFKSVVTAVGGIRITLDKPLHDKYSHLDLDIGPQRLNGEQALALVRTRHGIGDGSDLGRIRLQQRFMTAFATEFKNSSLLTDPVKLYGVADAVSGAITTDKGLDSPRALFGLARSLSGLKPTDVDFRTLPVAPSPADPNRVVVKQTDAALLWQAIRNDTPPPAPEKRAQHG</sequence>
<keyword evidence="2" id="KW-1133">Transmembrane helix</keyword>
<organism evidence="4 5">
    <name type="scientific">Streptomyces coffeae</name>
    <dbReference type="NCBI Taxonomy" id="621382"/>
    <lineage>
        <taxon>Bacteria</taxon>
        <taxon>Bacillati</taxon>
        <taxon>Actinomycetota</taxon>
        <taxon>Actinomycetes</taxon>
        <taxon>Kitasatosporales</taxon>
        <taxon>Streptomycetaceae</taxon>
        <taxon>Streptomyces</taxon>
    </lineage>
</organism>
<evidence type="ECO:0000313" key="5">
    <source>
        <dbReference type="Proteomes" id="UP000634229"/>
    </source>
</evidence>
<name>A0ABS1NRQ6_9ACTN</name>